<protein>
    <submittedName>
        <fullName evidence="1">Uncharacterized protein</fullName>
    </submittedName>
</protein>
<sequence length="68" mass="7693">MSADYLNELKTHWKLYCLQNFGLSRPSNEQKSSDSNKIVEDNEGCQDSQLVGLEISSSLKLKDNDVDN</sequence>
<dbReference type="EMBL" id="CAGKOT010000002">
    <property type="protein sequence ID" value="CAB5315695.1"/>
    <property type="molecule type" value="Genomic_DNA"/>
</dbReference>
<accession>A0A915YQZ8</accession>
<dbReference type="AlphaFoldDB" id="A0A915YQZ8"/>
<evidence type="ECO:0000313" key="1">
    <source>
        <dbReference type="EMBL" id="CAB5315695.1"/>
    </source>
</evidence>
<reference evidence="1" key="1">
    <citation type="submission" date="2020-05" db="EMBL/GenBank/DDBJ databases">
        <authorList>
            <person name="Rincon C."/>
            <person name="Sanders R I."/>
            <person name="Robbins C."/>
            <person name="Chaturvedi A."/>
        </authorList>
    </citation>
    <scope>NUCLEOTIDE SEQUENCE</scope>
    <source>
        <strain evidence="1">CHB12</strain>
    </source>
</reference>
<organism evidence="1 2">
    <name type="scientific">Rhizophagus irregularis</name>
    <dbReference type="NCBI Taxonomy" id="588596"/>
    <lineage>
        <taxon>Eukaryota</taxon>
        <taxon>Fungi</taxon>
        <taxon>Fungi incertae sedis</taxon>
        <taxon>Mucoromycota</taxon>
        <taxon>Glomeromycotina</taxon>
        <taxon>Glomeromycetes</taxon>
        <taxon>Glomerales</taxon>
        <taxon>Glomeraceae</taxon>
        <taxon>Rhizophagus</taxon>
    </lineage>
</organism>
<proteinExistence type="predicted"/>
<name>A0A915YQZ8_9GLOM</name>
<dbReference type="Proteomes" id="UP000684084">
    <property type="component" value="Unassembled WGS sequence"/>
</dbReference>
<evidence type="ECO:0000313" key="2">
    <source>
        <dbReference type="Proteomes" id="UP000684084"/>
    </source>
</evidence>
<gene>
    <name evidence="1" type="ORF">CHRIB12_LOCUS1879</name>
</gene>
<comment type="caution">
    <text evidence="1">The sequence shown here is derived from an EMBL/GenBank/DDBJ whole genome shotgun (WGS) entry which is preliminary data.</text>
</comment>